<comment type="caution">
    <text evidence="2">The sequence shown here is derived from an EMBL/GenBank/DDBJ whole genome shotgun (WGS) entry which is preliminary data.</text>
</comment>
<accession>A0A699YYZ2</accession>
<feature type="non-terminal residue" evidence="2">
    <location>
        <position position="1"/>
    </location>
</feature>
<dbReference type="AlphaFoldDB" id="A0A699YYZ2"/>
<reference evidence="2 3" key="1">
    <citation type="submission" date="2020-02" db="EMBL/GenBank/DDBJ databases">
        <title>Draft genome sequence of Haematococcus lacustris strain NIES-144.</title>
        <authorList>
            <person name="Morimoto D."/>
            <person name="Nakagawa S."/>
            <person name="Yoshida T."/>
            <person name="Sawayama S."/>
        </authorList>
    </citation>
    <scope>NUCLEOTIDE SEQUENCE [LARGE SCALE GENOMIC DNA]</scope>
    <source>
        <strain evidence="2 3">NIES-144</strain>
    </source>
</reference>
<protein>
    <submittedName>
        <fullName evidence="2">Uncharacterized protein</fullName>
    </submittedName>
</protein>
<feature type="region of interest" description="Disordered" evidence="1">
    <location>
        <begin position="1"/>
        <end position="24"/>
    </location>
</feature>
<sequence length="95" mass="10069">MNPTLFPLRRRAPSPLSAGSKVPNGPSAHNFFSARALSLPSSQDEAPSPFTNLLASVAAACICLSAMDLHAWLPDLHPGPLRYLRPVAEGAPLLK</sequence>
<evidence type="ECO:0000313" key="2">
    <source>
        <dbReference type="EMBL" id="GFH14455.1"/>
    </source>
</evidence>
<dbReference type="EMBL" id="BLLF01000728">
    <property type="protein sequence ID" value="GFH14455.1"/>
    <property type="molecule type" value="Genomic_DNA"/>
</dbReference>
<name>A0A699YYZ2_HAELA</name>
<feature type="non-terminal residue" evidence="2">
    <location>
        <position position="95"/>
    </location>
</feature>
<organism evidence="2 3">
    <name type="scientific">Haematococcus lacustris</name>
    <name type="common">Green alga</name>
    <name type="synonym">Haematococcus pluvialis</name>
    <dbReference type="NCBI Taxonomy" id="44745"/>
    <lineage>
        <taxon>Eukaryota</taxon>
        <taxon>Viridiplantae</taxon>
        <taxon>Chlorophyta</taxon>
        <taxon>core chlorophytes</taxon>
        <taxon>Chlorophyceae</taxon>
        <taxon>CS clade</taxon>
        <taxon>Chlamydomonadales</taxon>
        <taxon>Haematococcaceae</taxon>
        <taxon>Haematococcus</taxon>
    </lineage>
</organism>
<evidence type="ECO:0000313" key="3">
    <source>
        <dbReference type="Proteomes" id="UP000485058"/>
    </source>
</evidence>
<gene>
    <name evidence="2" type="ORF">HaLaN_10515</name>
</gene>
<keyword evidence="3" id="KW-1185">Reference proteome</keyword>
<evidence type="ECO:0000256" key="1">
    <source>
        <dbReference type="SAM" id="MobiDB-lite"/>
    </source>
</evidence>
<proteinExistence type="predicted"/>
<dbReference type="Proteomes" id="UP000485058">
    <property type="component" value="Unassembled WGS sequence"/>
</dbReference>